<dbReference type="KEGG" id="dalk:DSCA_58340"/>
<dbReference type="SUPFAM" id="SSF55781">
    <property type="entry name" value="GAF domain-like"/>
    <property type="match status" value="1"/>
</dbReference>
<feature type="domain" description="GAF" evidence="1">
    <location>
        <begin position="5"/>
        <end position="130"/>
    </location>
</feature>
<dbReference type="Proteomes" id="UP000427906">
    <property type="component" value="Chromosome"/>
</dbReference>
<proteinExistence type="predicted"/>
<organism evidence="2 3">
    <name type="scientific">Desulfosarcina alkanivorans</name>
    <dbReference type="NCBI Taxonomy" id="571177"/>
    <lineage>
        <taxon>Bacteria</taxon>
        <taxon>Pseudomonadati</taxon>
        <taxon>Thermodesulfobacteriota</taxon>
        <taxon>Desulfobacteria</taxon>
        <taxon>Desulfobacterales</taxon>
        <taxon>Desulfosarcinaceae</taxon>
        <taxon>Desulfosarcina</taxon>
    </lineage>
</organism>
<evidence type="ECO:0000313" key="2">
    <source>
        <dbReference type="EMBL" id="BBO71904.1"/>
    </source>
</evidence>
<accession>A0A5K7Z091</accession>
<dbReference type="AlphaFoldDB" id="A0A5K7Z091"/>
<reference evidence="2 3" key="1">
    <citation type="submission" date="2019-11" db="EMBL/GenBank/DDBJ databases">
        <title>Comparative genomics of hydrocarbon-degrading Desulfosarcina strains.</title>
        <authorList>
            <person name="Watanabe M."/>
            <person name="Kojima H."/>
            <person name="Fukui M."/>
        </authorList>
    </citation>
    <scope>NUCLEOTIDE SEQUENCE [LARGE SCALE GENOMIC DNA]</scope>
    <source>
        <strain evidence="2 3">PL12</strain>
    </source>
</reference>
<evidence type="ECO:0000259" key="1">
    <source>
        <dbReference type="Pfam" id="PF01590"/>
    </source>
</evidence>
<keyword evidence="3" id="KW-1185">Reference proteome</keyword>
<gene>
    <name evidence="2" type="ORF">DSCA_58340</name>
</gene>
<dbReference type="EMBL" id="AP021874">
    <property type="protein sequence ID" value="BBO71904.1"/>
    <property type="molecule type" value="Genomic_DNA"/>
</dbReference>
<dbReference type="InterPro" id="IPR003018">
    <property type="entry name" value="GAF"/>
</dbReference>
<dbReference type="SUPFAM" id="SSF141371">
    <property type="entry name" value="PilZ domain-like"/>
    <property type="match status" value="1"/>
</dbReference>
<protein>
    <recommendedName>
        <fullName evidence="1">GAF domain-containing protein</fullName>
    </recommendedName>
</protein>
<dbReference type="InterPro" id="IPR029016">
    <property type="entry name" value="GAF-like_dom_sf"/>
</dbReference>
<name>A0A5K7Z091_9BACT</name>
<sequence>MASAADRVYVCLFHDRKTRLSITHEWLSEATESPAAALMGAEVKPFAKMLGQVKKQKTVAVSDIDRLSPADRAAHEGFHSPGARSFLLSPLFYGRYLLGVIGCDAVKQPATWSRETRSLVKCVGSTIVHALIRQQAETAPAEIRETLLGFVEPARPANGDTIFDYEGPIEIIDDETDTAPAGKPRWHFEPGEPEDPGMQGTALLKDGKTAYIACRHCNRQKLLDISEIRTIGTRLKATCACGKEMFIKVELRREHRKAVNFNGIFIRGRGDRIAVKSDDWGSIRITNLSRHGIGFRVFGKPDVHVADRFRVKFTLDNTARSVVQKEVVVRSVAGEVIGCQFVGQAPCDVTLGFYMMT</sequence>
<evidence type="ECO:0000313" key="3">
    <source>
        <dbReference type="Proteomes" id="UP000427906"/>
    </source>
</evidence>
<dbReference type="Gene3D" id="3.30.450.40">
    <property type="match status" value="1"/>
</dbReference>
<dbReference type="Pfam" id="PF01590">
    <property type="entry name" value="GAF"/>
    <property type="match status" value="1"/>
</dbReference>
<dbReference type="RefSeq" id="WP_231716309.1">
    <property type="nucleotide sequence ID" value="NZ_AP021874.1"/>
</dbReference>